<evidence type="ECO:0000259" key="2">
    <source>
        <dbReference type="Pfam" id="PF24401"/>
    </source>
</evidence>
<feature type="domain" description="wHTH-Hsp90 Na associated" evidence="3">
    <location>
        <begin position="1037"/>
        <end position="1095"/>
    </location>
</feature>
<feature type="domain" description="Peptidase C14 caspase" evidence="1">
    <location>
        <begin position="5"/>
        <end position="223"/>
    </location>
</feature>
<dbReference type="SUPFAM" id="SSF55874">
    <property type="entry name" value="ATPase domain of HSP90 chaperone/DNA topoisomerase II/histidine kinase"/>
    <property type="match status" value="1"/>
</dbReference>
<dbReference type="PRINTS" id="PR00775">
    <property type="entry name" value="HEATSHOCK90"/>
</dbReference>
<dbReference type="EMBL" id="JACHMI010000001">
    <property type="protein sequence ID" value="MBB6555871.1"/>
    <property type="molecule type" value="Genomic_DNA"/>
</dbReference>
<feature type="domain" description="wHTH-Hsp90 Na associated" evidence="3">
    <location>
        <begin position="1107"/>
        <end position="1166"/>
    </location>
</feature>
<dbReference type="InterPro" id="IPR056506">
    <property type="entry name" value="iHD-CE"/>
</dbReference>
<dbReference type="Gene3D" id="3.40.50.1460">
    <property type="match status" value="1"/>
</dbReference>
<dbReference type="InterPro" id="IPR056507">
    <property type="entry name" value="wHTH-HSP90_Na-assoc"/>
</dbReference>
<dbReference type="Pfam" id="PF24401">
    <property type="entry name" value="iHD-CE"/>
    <property type="match status" value="1"/>
</dbReference>
<evidence type="ECO:0000259" key="3">
    <source>
        <dbReference type="Pfam" id="PF24410"/>
    </source>
</evidence>
<dbReference type="InterPro" id="IPR052039">
    <property type="entry name" value="Caspase-related_regulators"/>
</dbReference>
<feature type="domain" description="iHD-CE" evidence="2">
    <location>
        <begin position="258"/>
        <end position="600"/>
    </location>
</feature>
<dbReference type="Gene3D" id="3.30.565.10">
    <property type="entry name" value="Histidine kinase-like ATPase, C-terminal domain"/>
    <property type="match status" value="1"/>
</dbReference>
<feature type="domain" description="wHTH-Hsp90 Na associated" evidence="3">
    <location>
        <begin position="1179"/>
        <end position="1237"/>
    </location>
</feature>
<dbReference type="GO" id="GO:0006508">
    <property type="term" value="P:proteolysis"/>
    <property type="evidence" value="ECO:0007669"/>
    <property type="project" value="InterPro"/>
</dbReference>
<dbReference type="GO" id="GO:0004197">
    <property type="term" value="F:cysteine-type endopeptidase activity"/>
    <property type="evidence" value="ECO:0007669"/>
    <property type="project" value="InterPro"/>
</dbReference>
<dbReference type="InterPro" id="IPR011600">
    <property type="entry name" value="Pept_C14_caspase"/>
</dbReference>
<evidence type="ECO:0000313" key="5">
    <source>
        <dbReference type="Proteomes" id="UP000565579"/>
    </source>
</evidence>
<evidence type="ECO:0000313" key="4">
    <source>
        <dbReference type="EMBL" id="MBB6555871.1"/>
    </source>
</evidence>
<proteinExistence type="predicted"/>
<dbReference type="Pfam" id="PF24410">
    <property type="entry name" value="wHTH-HSP90_Na-assoc"/>
    <property type="match status" value="8"/>
</dbReference>
<feature type="domain" description="wHTH-Hsp90 Na associated" evidence="3">
    <location>
        <begin position="1311"/>
        <end position="1364"/>
    </location>
</feature>
<name>A0A7X0U5G8_9ACTN</name>
<gene>
    <name evidence="4" type="ORF">HD593_010666</name>
</gene>
<dbReference type="Pfam" id="PF00656">
    <property type="entry name" value="Peptidase_C14"/>
    <property type="match status" value="1"/>
</dbReference>
<sequence>MGQFRALLLGVAEYDDPGIEDLPFVTDDLVDVAVALETRGCAVDVVDGGGRVGRTRVFTEVSRFLAAARPDDTLLVYLSGHGAHNDNVDYLLPTDADLQWLRLADVAVPLTAWETVIESSPAAGVLFLVDACREGYHENVKSGVSRTAWSQRRVSGAARRNVAWLFPCSPGEVSRYVRAKPEIRPFSVFARALERAIADAGCPTTLSELKNAVARHMAALVAEHGQPQQQIRLRGEADHDGFVVLPGVHVAAGTSDGWTEAAAGHVAWQKTREVPGAERLRDDVISLVRALSAKRRAARAKLAADPWDDPRLALRMAERTSFLLGSLLNDLRLSPAEAALVVALPFIHDAYWAGTAAAASVVRPAGLAAVTMPTPEREAFEAYVRKHPRLLRRGLAAGQRTGAEIGWWLLHRWITGRAGAYDPQAIGALLAGQGSTGRLFGEVLEPGRLSEMMRLLYADAGFIARTDRPKGLSASVVIAPGLLGEQELRERMVGHLVIVAHRMAIETTRLSSVIVDHVGIAKPVVPVDVLRSIDEARWEPRGAGRVLRAACSHPAVEVALRDHVGNVDRLLTDIRTSEDPSLAPLAGLPGHADADQVRAAENDGGTAYTSAGIRFVLDEERVQELLMGEQLYGDEDLAIREIYQNALDACRYRKARTEYLRRTGAELPAWEGHIRFTQGIDDQGRPYIDCADNGIGMGVRELRDVFAQAGARFAELPEFLEEQAEWEALDPPVKLYPNSQFGIGVLSYFMLADEITVTTCRLGRDGTPGRRLRVSIAGPGTLFHIQDQGPGTDAGTVVRLHLRTAGDKSPVSCTDTLRLILWFSEFRVEAVDSVNVEVWLPNVLQERHFKGNRHPVPGMPVWWCDGQGAELADGLKTQSMSFGVIVNLTGENMPELSVDRKFLLNSPRNMKIVTQVLSDAVHVFSEPDGPLASFDWLCEFVENQPVVADLIFETVMAEERPLSLNGRSLDFRKAGLLSPDRHLVRPVDSYRRGDYFTQRLANRRERRGAEPLTDHLMEWRLASLSSDRPAAGERARPSDAILLDTHPMSLNTVRGRRHSWLPVDDPVPAHHIVSVAIRTGYTIGDMARRLQALGFQVPSALLEVGDPEPTDLMLLSTNLNGVRLWIRAHDEAGRLLPVAIGHVVAAAAQFGQPIRVVADRLTALGFAVPAPLSRLGAAEPADRIIVSQDLDGTLPWLRPYDGLGRPEPVAAGHVLAAAAQLRREVAVVAQRLTEFGYVVPDDLRKRGQVEPQHQVLMSRNLDGCAPMISGTRAVPIGHVLFAAERLGHSIEGVAERLTALGFQVPDTIGEADRRDLVIVSAWLNGEPPWRVMEERLRSTDVIDIARKVHRPVGELAGRLSRLGFEVPEALCDAGETQPNDHLLVMRDLMAESPYSLRQWDESGRPVPVPLGHLVAAAEKLGGSIGQAGRRLAQLGYLVSPASLDLGKPRSGDRLITSRDLTGEWPWLGDSVVPLGHLVTTAQRLGRPREAIAQRLRELGFTVPALPGQSISGDDLVLMSRELALLPAADAMHSRQISECGWWLDQEEPVPIWNVVAGAAQLNLGIPEVVMRLLGLGFDVPDVPMTKL</sequence>
<dbReference type="RefSeq" id="WP_185110382.1">
    <property type="nucleotide sequence ID" value="NZ_BAAAXY010000028.1"/>
</dbReference>
<dbReference type="PANTHER" id="PTHR22576">
    <property type="entry name" value="MUCOSA ASSOCIATED LYMPHOID TISSUE LYMPHOMA TRANSLOCATION PROTEIN 1/PARACASPASE"/>
    <property type="match status" value="1"/>
</dbReference>
<comment type="caution">
    <text evidence="4">The sequence shown here is derived from an EMBL/GenBank/DDBJ whole genome shotgun (WGS) entry which is preliminary data.</text>
</comment>
<dbReference type="InterPro" id="IPR029030">
    <property type="entry name" value="Caspase-like_dom_sf"/>
</dbReference>
<dbReference type="InterPro" id="IPR036890">
    <property type="entry name" value="HATPase_C_sf"/>
</dbReference>
<feature type="domain" description="wHTH-Hsp90 Na associated" evidence="3">
    <location>
        <begin position="1448"/>
        <end position="1500"/>
    </location>
</feature>
<organism evidence="4 5">
    <name type="scientific">Nonomuraea rubra</name>
    <dbReference type="NCBI Taxonomy" id="46180"/>
    <lineage>
        <taxon>Bacteria</taxon>
        <taxon>Bacillati</taxon>
        <taxon>Actinomycetota</taxon>
        <taxon>Actinomycetes</taxon>
        <taxon>Streptosporangiales</taxon>
        <taxon>Streptosporangiaceae</taxon>
        <taxon>Nonomuraea</taxon>
    </lineage>
</organism>
<feature type="domain" description="wHTH-Hsp90 Na associated" evidence="3">
    <location>
        <begin position="1249"/>
        <end position="1302"/>
    </location>
</feature>
<dbReference type="InterPro" id="IPR020575">
    <property type="entry name" value="Hsp90_N"/>
</dbReference>
<reference evidence="4 5" key="1">
    <citation type="submission" date="2020-08" db="EMBL/GenBank/DDBJ databases">
        <title>Sequencing the genomes of 1000 actinobacteria strains.</title>
        <authorList>
            <person name="Klenk H.-P."/>
        </authorList>
    </citation>
    <scope>NUCLEOTIDE SEQUENCE [LARGE SCALE GENOMIC DNA]</scope>
    <source>
        <strain evidence="4 5">DSM 43768</strain>
    </source>
</reference>
<feature type="domain" description="wHTH-Hsp90 Na associated" evidence="3">
    <location>
        <begin position="1399"/>
        <end position="1436"/>
    </location>
</feature>
<dbReference type="PANTHER" id="PTHR22576:SF37">
    <property type="entry name" value="MUCOSA-ASSOCIATED LYMPHOID TISSUE LYMPHOMA TRANSLOCATION PROTEIN 1"/>
    <property type="match status" value="1"/>
</dbReference>
<protein>
    <recommendedName>
        <fullName evidence="6">Caspase family protein</fullName>
    </recommendedName>
</protein>
<feature type="domain" description="wHTH-Hsp90 Na associated" evidence="3">
    <location>
        <begin position="1542"/>
        <end position="1577"/>
    </location>
</feature>
<keyword evidence="5" id="KW-1185">Reference proteome</keyword>
<evidence type="ECO:0000259" key="1">
    <source>
        <dbReference type="Pfam" id="PF00656"/>
    </source>
</evidence>
<dbReference type="Proteomes" id="UP000565579">
    <property type="component" value="Unassembled WGS sequence"/>
</dbReference>
<dbReference type="SUPFAM" id="SSF52129">
    <property type="entry name" value="Caspase-like"/>
    <property type="match status" value="1"/>
</dbReference>
<evidence type="ECO:0008006" key="6">
    <source>
        <dbReference type="Google" id="ProtNLM"/>
    </source>
</evidence>
<accession>A0A7X0U5G8</accession>